<dbReference type="STRING" id="1280948.HY36_17255"/>
<dbReference type="Proteomes" id="UP000024547">
    <property type="component" value="Unassembled WGS sequence"/>
</dbReference>
<dbReference type="OrthoDB" id="7619325at2"/>
<dbReference type="EMBL" id="AWFH01000018">
    <property type="protein sequence ID" value="KCZ60729.1"/>
    <property type="molecule type" value="Genomic_DNA"/>
</dbReference>
<evidence type="ECO:0000313" key="1">
    <source>
        <dbReference type="EMBL" id="KCZ60729.1"/>
    </source>
</evidence>
<name>A0A059E122_9PROT</name>
<evidence type="ECO:0000313" key="2">
    <source>
        <dbReference type="Proteomes" id="UP000024547"/>
    </source>
</evidence>
<dbReference type="RefSeq" id="WP_035551891.1">
    <property type="nucleotide sequence ID" value="NZ_AWFH01000018.1"/>
</dbReference>
<protein>
    <recommendedName>
        <fullName evidence="3">CopG family transcriptional regulator</fullName>
    </recommendedName>
</protein>
<comment type="caution">
    <text evidence="1">The sequence shown here is derived from an EMBL/GenBank/DDBJ whole genome shotgun (WGS) entry which is preliminary data.</text>
</comment>
<dbReference type="PATRIC" id="fig|1280948.3.peg.1975"/>
<keyword evidence="2" id="KW-1185">Reference proteome</keyword>
<organism evidence="1 2">
    <name type="scientific">Hyphomonas atlantica</name>
    <dbReference type="NCBI Taxonomy" id="1280948"/>
    <lineage>
        <taxon>Bacteria</taxon>
        <taxon>Pseudomonadati</taxon>
        <taxon>Pseudomonadota</taxon>
        <taxon>Alphaproteobacteria</taxon>
        <taxon>Hyphomonadales</taxon>
        <taxon>Hyphomonadaceae</taxon>
        <taxon>Hyphomonas</taxon>
    </lineage>
</organism>
<reference evidence="1 2" key="1">
    <citation type="journal article" date="2014" name="Antonie Van Leeuwenhoek">
        <title>Hyphomonas beringensis sp. nov. and Hyphomonas chukchiensis sp. nov., isolated from surface seawater of the Bering Sea and Chukchi Sea.</title>
        <authorList>
            <person name="Li C."/>
            <person name="Lai Q."/>
            <person name="Li G."/>
            <person name="Dong C."/>
            <person name="Wang J."/>
            <person name="Liao Y."/>
            <person name="Shao Z."/>
        </authorList>
    </citation>
    <scope>NUCLEOTIDE SEQUENCE [LARGE SCALE GENOMIC DNA]</scope>
    <source>
        <strain evidence="1 2">22II1-22F38</strain>
    </source>
</reference>
<evidence type="ECO:0008006" key="3">
    <source>
        <dbReference type="Google" id="ProtNLM"/>
    </source>
</evidence>
<proteinExistence type="predicted"/>
<accession>A0A059E122</accession>
<gene>
    <name evidence="1" type="ORF">HY36_17255</name>
</gene>
<sequence length="125" mass="14274">MSGNPRLHVRISDTNLRKLRRISGDHGIHMGALVNEALTLFFTPPEERPDAAILGRLNRVDDQVERLEMGVAFQTDLLIEFIFEWLRQRPGPSPFETEADASRARQELEVLTARVADRSNSHIWS</sequence>
<dbReference type="AlphaFoldDB" id="A0A059E122"/>